<gene>
    <name evidence="1" type="ORF">FJV41_49835</name>
</gene>
<keyword evidence="2" id="KW-1185">Reference proteome</keyword>
<feature type="non-terminal residue" evidence="1">
    <location>
        <position position="1"/>
    </location>
</feature>
<reference evidence="1 2" key="1">
    <citation type="submission" date="2019-06" db="EMBL/GenBank/DDBJ databases">
        <authorList>
            <person name="Livingstone P."/>
            <person name="Whitworth D."/>
        </authorList>
    </citation>
    <scope>NUCLEOTIDE SEQUENCE [LARGE SCALE GENOMIC DNA]</scope>
    <source>
        <strain evidence="1 2">AM401</strain>
    </source>
</reference>
<dbReference type="AlphaFoldDB" id="A0A540WHG7"/>
<feature type="non-terminal residue" evidence="1">
    <location>
        <position position="188"/>
    </location>
</feature>
<protein>
    <submittedName>
        <fullName evidence="1">DUF349 domain-containing protein</fullName>
    </submittedName>
</protein>
<dbReference type="OrthoDB" id="5523335at2"/>
<comment type="caution">
    <text evidence="1">The sequence shown here is derived from an EMBL/GenBank/DDBJ whole genome shotgun (WGS) entry which is preliminary data.</text>
</comment>
<dbReference type="InterPro" id="IPR007139">
    <property type="entry name" value="DUF349"/>
</dbReference>
<organism evidence="1 2">
    <name type="scientific">Myxococcus llanfairpwllgwyngyllgogerychwyrndrobwllllantysiliogogogochensis</name>
    <dbReference type="NCBI Taxonomy" id="2590453"/>
    <lineage>
        <taxon>Bacteria</taxon>
        <taxon>Pseudomonadati</taxon>
        <taxon>Myxococcota</taxon>
        <taxon>Myxococcia</taxon>
        <taxon>Myxococcales</taxon>
        <taxon>Cystobacterineae</taxon>
        <taxon>Myxococcaceae</taxon>
        <taxon>Myxococcus</taxon>
    </lineage>
</organism>
<accession>A0A540WHG7</accession>
<sequence length="188" mass="20744">DPAVREKAEQAVRAALAKLQEETAQGHGKASAGAATALRTVLKQHGRHIDGALEHDVHTALIAAGELQGWQRWSADQVREELVAKAEGLLKRPEGQALGGRKIQESLRQLREQWKQTDQGGQANHALWKKFDEACNAAHKVVEAWLEKVRADAAEHKGQRLALIQELQAWTAAQAEGGAERDWKQVNR</sequence>
<evidence type="ECO:0000313" key="1">
    <source>
        <dbReference type="EMBL" id="TQF08453.1"/>
    </source>
</evidence>
<dbReference type="Proteomes" id="UP000315369">
    <property type="component" value="Unassembled WGS sequence"/>
</dbReference>
<name>A0A540WHG7_9BACT</name>
<proteinExistence type="predicted"/>
<evidence type="ECO:0000313" key="2">
    <source>
        <dbReference type="Proteomes" id="UP000315369"/>
    </source>
</evidence>
<dbReference type="Pfam" id="PF03993">
    <property type="entry name" value="DUF349"/>
    <property type="match status" value="1"/>
</dbReference>
<dbReference type="EMBL" id="VIFM01000646">
    <property type="protein sequence ID" value="TQF08453.1"/>
    <property type="molecule type" value="Genomic_DNA"/>
</dbReference>